<evidence type="ECO:0000313" key="1">
    <source>
        <dbReference type="EMBL" id="KRZ30603.1"/>
    </source>
</evidence>
<reference evidence="1 2" key="1">
    <citation type="submission" date="2015-01" db="EMBL/GenBank/DDBJ databases">
        <title>Evolution of Trichinella species and genotypes.</title>
        <authorList>
            <person name="Korhonen P.K."/>
            <person name="Edoardo P."/>
            <person name="Giuseppe L.R."/>
            <person name="Gasser R.B."/>
        </authorList>
    </citation>
    <scope>NUCLEOTIDE SEQUENCE [LARGE SCALE GENOMIC DNA]</scope>
    <source>
        <strain evidence="1">ISS588</strain>
    </source>
</reference>
<comment type="caution">
    <text evidence="1">The sequence shown here is derived from an EMBL/GenBank/DDBJ whole genome shotgun (WGS) entry which is preliminary data.</text>
</comment>
<keyword evidence="2" id="KW-1185">Reference proteome</keyword>
<accession>A0A0V1J6J0</accession>
<proteinExistence type="predicted"/>
<feature type="non-terminal residue" evidence="1">
    <location>
        <position position="1"/>
    </location>
</feature>
<organism evidence="1 2">
    <name type="scientific">Trichinella pseudospiralis</name>
    <name type="common">Parasitic roundworm</name>
    <dbReference type="NCBI Taxonomy" id="6337"/>
    <lineage>
        <taxon>Eukaryota</taxon>
        <taxon>Metazoa</taxon>
        <taxon>Ecdysozoa</taxon>
        <taxon>Nematoda</taxon>
        <taxon>Enoplea</taxon>
        <taxon>Dorylaimia</taxon>
        <taxon>Trichinellida</taxon>
        <taxon>Trichinellidae</taxon>
        <taxon>Trichinella</taxon>
    </lineage>
</organism>
<dbReference type="EMBL" id="JYDS01000033">
    <property type="protein sequence ID" value="KRZ30603.1"/>
    <property type="molecule type" value="Genomic_DNA"/>
</dbReference>
<dbReference type="Proteomes" id="UP000054805">
    <property type="component" value="Unassembled WGS sequence"/>
</dbReference>
<protein>
    <submittedName>
        <fullName evidence="1">Uncharacterized protein</fullName>
    </submittedName>
</protein>
<name>A0A0V1J6J0_TRIPS</name>
<dbReference type="AlphaFoldDB" id="A0A0V1J6J0"/>
<evidence type="ECO:0000313" key="2">
    <source>
        <dbReference type="Proteomes" id="UP000054805"/>
    </source>
</evidence>
<sequence length="50" mass="6190">SQSCCYIKFHQILLKMRKKIKLKTMNWKNSHMHESKYSRNDVFLILMIFQ</sequence>
<gene>
    <name evidence="1" type="ORF">T4B_9336</name>
</gene>